<evidence type="ECO:0000313" key="2">
    <source>
        <dbReference type="EMBL" id="TCS97201.1"/>
    </source>
</evidence>
<dbReference type="EMBL" id="SMAF01000014">
    <property type="protein sequence ID" value="TCS97201.1"/>
    <property type="molecule type" value="Genomic_DNA"/>
</dbReference>
<evidence type="ECO:0000256" key="1">
    <source>
        <dbReference type="SAM" id="MobiDB-lite"/>
    </source>
</evidence>
<sequence length="322" mass="36698">MRRLVIILFAAALAACTTVEHRDYGYYGGSGDYYYGYERDVRWYDPYDSLFWGLRYSYYDPFFYPHFHYGVTYFPRYYGWGMGWSSWYAWRHWHPYSPYYGSYWDHYYDWWRYQPHRGTDHLDRRMAGRRAGTQSNAGNDPARFGSARNAAERMSRMGRTGGAAVPIRHRAGNMGATGAYPSRGAAASSSGQRGYESGLPSRNYVPRDRERGRSGLPVLGSDAFGPAPARERPWRSGGSALPDAGRGRGLPAPERPMRGQVMPESMPRERTFTPATPGRAPRTETRGTPAPRLERPTPSTPSPRAAGEARRTPSRSRDRDER</sequence>
<protein>
    <submittedName>
        <fullName evidence="2">Uncharacterized protein</fullName>
    </submittedName>
</protein>
<accession>A0A4R3LAP1</accession>
<gene>
    <name evidence="2" type="ORF">EDC25_11453</name>
</gene>
<keyword evidence="3" id="KW-1185">Reference proteome</keyword>
<comment type="caution">
    <text evidence="2">The sequence shown here is derived from an EMBL/GenBank/DDBJ whole genome shotgun (WGS) entry which is preliminary data.</text>
</comment>
<dbReference type="PROSITE" id="PS51257">
    <property type="entry name" value="PROKAR_LIPOPROTEIN"/>
    <property type="match status" value="1"/>
</dbReference>
<proteinExistence type="predicted"/>
<feature type="region of interest" description="Disordered" evidence="1">
    <location>
        <begin position="152"/>
        <end position="322"/>
    </location>
</feature>
<dbReference type="Proteomes" id="UP000294599">
    <property type="component" value="Unassembled WGS sequence"/>
</dbReference>
<feature type="compositionally biased region" description="Low complexity" evidence="1">
    <location>
        <begin position="178"/>
        <end position="195"/>
    </location>
</feature>
<reference evidence="2 3" key="1">
    <citation type="submission" date="2019-03" db="EMBL/GenBank/DDBJ databases">
        <title>Genomic Encyclopedia of Type Strains, Phase IV (KMG-IV): sequencing the most valuable type-strain genomes for metagenomic binning, comparative biology and taxonomic classification.</title>
        <authorList>
            <person name="Goeker M."/>
        </authorList>
    </citation>
    <scope>NUCLEOTIDE SEQUENCE [LARGE SCALE GENOMIC DNA]</scope>
    <source>
        <strain evidence="2 3">DSM 21944</strain>
    </source>
</reference>
<dbReference type="AlphaFoldDB" id="A0A4R3LAP1"/>
<feature type="compositionally biased region" description="Basic and acidic residues" evidence="1">
    <location>
        <begin position="307"/>
        <end position="322"/>
    </location>
</feature>
<name>A0A4R3LAP1_9GAMM</name>
<organism evidence="2 3">
    <name type="scientific">Pseudofulvimonas gallinarii</name>
    <dbReference type="NCBI Taxonomy" id="634155"/>
    <lineage>
        <taxon>Bacteria</taxon>
        <taxon>Pseudomonadati</taxon>
        <taxon>Pseudomonadota</taxon>
        <taxon>Gammaproteobacteria</taxon>
        <taxon>Lysobacterales</taxon>
        <taxon>Rhodanobacteraceae</taxon>
        <taxon>Pseudofulvimonas</taxon>
    </lineage>
</organism>
<evidence type="ECO:0000313" key="3">
    <source>
        <dbReference type="Proteomes" id="UP000294599"/>
    </source>
</evidence>
<dbReference type="RefSeq" id="WP_123521365.1">
    <property type="nucleotide sequence ID" value="NZ_JBHLWF010000084.1"/>
</dbReference>